<feature type="transmembrane region" description="Helical" evidence="5">
    <location>
        <begin position="194"/>
        <end position="215"/>
    </location>
</feature>
<keyword evidence="2 5" id="KW-0812">Transmembrane</keyword>
<comment type="subcellular location">
    <subcellularLocation>
        <location evidence="1">Membrane</location>
        <topology evidence="1">Multi-pass membrane protein</topology>
    </subcellularLocation>
</comment>
<evidence type="ECO:0000256" key="5">
    <source>
        <dbReference type="SAM" id="Phobius"/>
    </source>
</evidence>
<evidence type="ECO:0000256" key="3">
    <source>
        <dbReference type="ARBA" id="ARBA00022989"/>
    </source>
</evidence>
<evidence type="ECO:0000313" key="6">
    <source>
        <dbReference type="EMBL" id="TSC93477.1"/>
    </source>
</evidence>
<dbReference type="AlphaFoldDB" id="A0A554LKV6"/>
<keyword evidence="3 5" id="KW-1133">Transmembrane helix</keyword>
<feature type="transmembrane region" description="Helical" evidence="5">
    <location>
        <begin position="167"/>
        <end position="188"/>
    </location>
</feature>
<proteinExistence type="predicted"/>
<keyword evidence="4 5" id="KW-0472">Membrane</keyword>
<dbReference type="GO" id="GO:0046873">
    <property type="term" value="F:metal ion transmembrane transporter activity"/>
    <property type="evidence" value="ECO:0007669"/>
    <property type="project" value="InterPro"/>
</dbReference>
<dbReference type="PANTHER" id="PTHR16950">
    <property type="entry name" value="ZINC TRANSPORTER SLC39A7 HISTIDINE-RICH MEMBRANE PROTEIN KE4"/>
    <property type="match status" value="1"/>
</dbReference>
<dbReference type="PANTHER" id="PTHR16950:SF16">
    <property type="entry name" value="ZINC TRANSPORTER ZIP13"/>
    <property type="match status" value="1"/>
</dbReference>
<feature type="transmembrane region" description="Helical" evidence="5">
    <location>
        <begin position="35"/>
        <end position="55"/>
    </location>
</feature>
<protein>
    <submittedName>
        <fullName evidence="6">Zinc/iron permease</fullName>
    </submittedName>
</protein>
<evidence type="ECO:0000256" key="4">
    <source>
        <dbReference type="ARBA" id="ARBA00023136"/>
    </source>
</evidence>
<dbReference type="EMBL" id="VMGK01000001">
    <property type="protein sequence ID" value="TSC93477.1"/>
    <property type="molecule type" value="Genomic_DNA"/>
</dbReference>
<comment type="caution">
    <text evidence="6">The sequence shown here is derived from an EMBL/GenBank/DDBJ whole genome shotgun (WGS) entry which is preliminary data.</text>
</comment>
<evidence type="ECO:0000256" key="2">
    <source>
        <dbReference type="ARBA" id="ARBA00022692"/>
    </source>
</evidence>
<reference evidence="6 7" key="1">
    <citation type="submission" date="2017-07" db="EMBL/GenBank/DDBJ databases">
        <title>Mechanisms for carbon and nitrogen cycling indicate functional differentiation within the Candidate Phyla Radiation.</title>
        <authorList>
            <person name="Danczak R.E."/>
            <person name="Johnston M.D."/>
            <person name="Kenah C."/>
            <person name="Slattery M."/>
            <person name="Wrighton K.C."/>
            <person name="Wilkins M.J."/>
        </authorList>
    </citation>
    <scope>NUCLEOTIDE SEQUENCE [LARGE SCALE GENOMIC DNA]</scope>
    <source>
        <strain evidence="6">Licking1014_7</strain>
    </source>
</reference>
<evidence type="ECO:0000313" key="7">
    <source>
        <dbReference type="Proteomes" id="UP000315689"/>
    </source>
</evidence>
<feature type="transmembrane region" description="Helical" evidence="5">
    <location>
        <begin position="227"/>
        <end position="244"/>
    </location>
</feature>
<sequence length="245" mass="26970">MILFYIIIFTVLGSVGAIILSALLISFGQKRLDKLAHYLISFAAGALLANVFLDLLPHSLERVQSEIILPIVLSGILFFILLEKIIIWHHCHNKDCAQNNHNTSGTMILIGDGFHNFVDGVIVAGSFLVSAPLGISVGFSVIIHEIAQEIGDLGILLHSGYEKKRAIFLNILSGIVSLPAGILTYFILRPLENTLPFVMAFASASFIYIALTDLIPELHKKAQPSHFYRHFLLILLGVGIIYLLD</sequence>
<feature type="transmembrane region" description="Helical" evidence="5">
    <location>
        <begin position="6"/>
        <end position="28"/>
    </location>
</feature>
<name>A0A554LKV6_9BACT</name>
<dbReference type="InterPro" id="IPR003689">
    <property type="entry name" value="ZIP"/>
</dbReference>
<gene>
    <name evidence="6" type="ORF">CEN89_14</name>
</gene>
<organism evidence="6 7">
    <name type="scientific">Candidatus Berkelbacteria bacterium Licking1014_7</name>
    <dbReference type="NCBI Taxonomy" id="2017147"/>
    <lineage>
        <taxon>Bacteria</taxon>
        <taxon>Candidatus Berkelbacteria</taxon>
    </lineage>
</organism>
<accession>A0A554LKV6</accession>
<feature type="transmembrane region" description="Helical" evidence="5">
    <location>
        <begin position="67"/>
        <end position="87"/>
    </location>
</feature>
<evidence type="ECO:0000256" key="1">
    <source>
        <dbReference type="ARBA" id="ARBA00004141"/>
    </source>
</evidence>
<dbReference type="Proteomes" id="UP000315689">
    <property type="component" value="Unassembled WGS sequence"/>
</dbReference>
<dbReference type="Pfam" id="PF02535">
    <property type="entry name" value="Zip"/>
    <property type="match status" value="2"/>
</dbReference>
<dbReference type="GO" id="GO:0016020">
    <property type="term" value="C:membrane"/>
    <property type="evidence" value="ECO:0007669"/>
    <property type="project" value="UniProtKB-SubCell"/>
</dbReference>